<reference evidence="2" key="1">
    <citation type="journal article" date="2020" name="Stud. Mycol.">
        <title>101 Dothideomycetes genomes: a test case for predicting lifestyles and emergence of pathogens.</title>
        <authorList>
            <person name="Haridas S."/>
            <person name="Albert R."/>
            <person name="Binder M."/>
            <person name="Bloem J."/>
            <person name="Labutti K."/>
            <person name="Salamov A."/>
            <person name="Andreopoulos B."/>
            <person name="Baker S."/>
            <person name="Barry K."/>
            <person name="Bills G."/>
            <person name="Bluhm B."/>
            <person name="Cannon C."/>
            <person name="Castanera R."/>
            <person name="Culley D."/>
            <person name="Daum C."/>
            <person name="Ezra D."/>
            <person name="Gonzalez J."/>
            <person name="Henrissat B."/>
            <person name="Kuo A."/>
            <person name="Liang C."/>
            <person name="Lipzen A."/>
            <person name="Lutzoni F."/>
            <person name="Magnuson J."/>
            <person name="Mondo S."/>
            <person name="Nolan M."/>
            <person name="Ohm R."/>
            <person name="Pangilinan J."/>
            <person name="Park H.-J."/>
            <person name="Ramirez L."/>
            <person name="Alfaro M."/>
            <person name="Sun H."/>
            <person name="Tritt A."/>
            <person name="Yoshinaga Y."/>
            <person name="Zwiers L.-H."/>
            <person name="Turgeon B."/>
            <person name="Goodwin S."/>
            <person name="Spatafora J."/>
            <person name="Crous P."/>
            <person name="Grigoriev I."/>
        </authorList>
    </citation>
    <scope>NUCLEOTIDE SEQUENCE</scope>
    <source>
        <strain evidence="2">CBS 262.69</strain>
    </source>
</reference>
<organism evidence="2 3">
    <name type="scientific">Trichodelitschia bisporula</name>
    <dbReference type="NCBI Taxonomy" id="703511"/>
    <lineage>
        <taxon>Eukaryota</taxon>
        <taxon>Fungi</taxon>
        <taxon>Dikarya</taxon>
        <taxon>Ascomycota</taxon>
        <taxon>Pezizomycotina</taxon>
        <taxon>Dothideomycetes</taxon>
        <taxon>Dothideomycetes incertae sedis</taxon>
        <taxon>Phaeotrichales</taxon>
        <taxon>Phaeotrichaceae</taxon>
        <taxon>Trichodelitschia</taxon>
    </lineage>
</organism>
<dbReference type="Proteomes" id="UP000799640">
    <property type="component" value="Unassembled WGS sequence"/>
</dbReference>
<sequence length="112" mass="12090">MRYCENMPSVQLMHPQTSSSVHRIENRPCNSQARSPPTSHTGAGGSNTSAALPSFQLPSSRNIEQCANHTSRAQYHVTREASRCALSPSSCGVAPSRPPAGKPPLKIKRRPV</sequence>
<evidence type="ECO:0000256" key="1">
    <source>
        <dbReference type="SAM" id="MobiDB-lite"/>
    </source>
</evidence>
<feature type="compositionally biased region" description="Polar residues" evidence="1">
    <location>
        <begin position="28"/>
        <end position="57"/>
    </location>
</feature>
<evidence type="ECO:0000313" key="3">
    <source>
        <dbReference type="Proteomes" id="UP000799640"/>
    </source>
</evidence>
<keyword evidence="3" id="KW-1185">Reference proteome</keyword>
<accession>A0A6G1HRT5</accession>
<proteinExistence type="predicted"/>
<dbReference type="EMBL" id="ML996699">
    <property type="protein sequence ID" value="KAF2398712.1"/>
    <property type="molecule type" value="Genomic_DNA"/>
</dbReference>
<protein>
    <submittedName>
        <fullName evidence="2">Uncharacterized protein</fullName>
    </submittedName>
</protein>
<feature type="region of interest" description="Disordered" evidence="1">
    <location>
        <begin position="1"/>
        <end position="57"/>
    </location>
</feature>
<evidence type="ECO:0000313" key="2">
    <source>
        <dbReference type="EMBL" id="KAF2398712.1"/>
    </source>
</evidence>
<dbReference type="AlphaFoldDB" id="A0A6G1HRT5"/>
<name>A0A6G1HRT5_9PEZI</name>
<feature type="region of interest" description="Disordered" evidence="1">
    <location>
        <begin position="87"/>
        <end position="112"/>
    </location>
</feature>
<gene>
    <name evidence="2" type="ORF">EJ06DRAFT_89245</name>
</gene>